<dbReference type="STRING" id="1576480.XU08_C0002G0073"/>
<evidence type="ECO:0000259" key="4">
    <source>
        <dbReference type="PROSITE" id="PS00662"/>
    </source>
</evidence>
<dbReference type="AlphaFoldDB" id="A0A0T5ZXZ8"/>
<evidence type="ECO:0000256" key="2">
    <source>
        <dbReference type="ARBA" id="ARBA00022741"/>
    </source>
</evidence>
<dbReference type="InterPro" id="IPR001482">
    <property type="entry name" value="T2SS/T4SS_dom"/>
</dbReference>
<evidence type="ECO:0000256" key="1">
    <source>
        <dbReference type="ARBA" id="ARBA00006611"/>
    </source>
</evidence>
<gene>
    <name evidence="5" type="ORF">XU08_C0002G0073</name>
</gene>
<evidence type="ECO:0000313" key="6">
    <source>
        <dbReference type="Proteomes" id="UP000051297"/>
    </source>
</evidence>
<keyword evidence="2" id="KW-0547">Nucleotide-binding</keyword>
<dbReference type="GO" id="GO:0005886">
    <property type="term" value="C:plasma membrane"/>
    <property type="evidence" value="ECO:0007669"/>
    <property type="project" value="TreeGrafter"/>
</dbReference>
<dbReference type="EMBL" id="LDXK01000002">
    <property type="protein sequence ID" value="KRT67525.1"/>
    <property type="molecule type" value="Genomic_DNA"/>
</dbReference>
<sequence length="565" mass="62685">MIADDELIKVLLEKGLITDSQAEETKVEAKSKGISVYYLLLEKQFVRDGELSKIFSDYYRVPVAPLGKVSIKDEVLSVLPEIVASSKLAVVFAMDSSGIKVAMSDPKNLELVELIRKKTGQNVSVYYATPREIDNTLRIYQKDIKGAIQKLVEGAASESKRLGKPPEVPIIKIVDMLLSYGIQNRSSDVHIEPKEEASLVRFRIDGILHDVAVLPHDIHEEVITRIKVLAGLRTDEHFAAQDGKLSFRTGIDLPKERQERVDVRVSIIPTTHGEKVVMRLLSARVRQYSLEDMGFSSEDLVKIKAAYEKPYGMIIASGPTGSGKTTTMYAVLKILNKRDINITTIEDPVEYEMEGVNQIQINLKTGLTFANGLRSIVRQDPDIILVGEIRDSETANIAVNSAMTGHLVLSTMHANDAATTLIRLLDMGVEPFLVSSSVNVVIAQRLLRILCKECRREGKVAITEIRKHFPPDLVERQFGKGPKATVWTAQGCLVCQHTGYTDRIGIHEVLLVDDNIRQAVVDHKAADKIQEMAVSKGMTTMIEDGLNKVAKGVTSLEEVLRVVKE</sequence>
<dbReference type="SMART" id="SM00382">
    <property type="entry name" value="AAA"/>
    <property type="match status" value="1"/>
</dbReference>
<dbReference type="PROSITE" id="PS00662">
    <property type="entry name" value="T2SP_E"/>
    <property type="match status" value="1"/>
</dbReference>
<accession>A0A0T5ZXZ8</accession>
<dbReference type="InterPro" id="IPR003593">
    <property type="entry name" value="AAA+_ATPase"/>
</dbReference>
<dbReference type="Pfam" id="PF05157">
    <property type="entry name" value="MshEN"/>
    <property type="match status" value="1"/>
</dbReference>
<dbReference type="GO" id="GO:0005524">
    <property type="term" value="F:ATP binding"/>
    <property type="evidence" value="ECO:0007669"/>
    <property type="project" value="UniProtKB-KW"/>
</dbReference>
<evidence type="ECO:0000313" key="5">
    <source>
        <dbReference type="EMBL" id="KRT67525.1"/>
    </source>
</evidence>
<comment type="similarity">
    <text evidence="1">Belongs to the GSP E family.</text>
</comment>
<dbReference type="PATRIC" id="fig|1576480.3.peg.343"/>
<organism evidence="5 6">
    <name type="scientific">candidate division WWE3 bacterium CSP1-7</name>
    <dbReference type="NCBI Taxonomy" id="1576480"/>
    <lineage>
        <taxon>Bacteria</taxon>
        <taxon>Katanobacteria</taxon>
    </lineage>
</organism>
<evidence type="ECO:0000256" key="3">
    <source>
        <dbReference type="ARBA" id="ARBA00022840"/>
    </source>
</evidence>
<dbReference type="InterPro" id="IPR037257">
    <property type="entry name" value="T2SS_E_N_sf"/>
</dbReference>
<protein>
    <submittedName>
        <fullName evidence="5">General secretory pathway protein E, type IV pilus assembly protein PilB</fullName>
    </submittedName>
</protein>
<dbReference type="PANTHER" id="PTHR30258:SF1">
    <property type="entry name" value="PROTEIN TRANSPORT PROTEIN HOFB HOMOLOG"/>
    <property type="match status" value="1"/>
</dbReference>
<dbReference type="GO" id="GO:0016887">
    <property type="term" value="F:ATP hydrolysis activity"/>
    <property type="evidence" value="ECO:0007669"/>
    <property type="project" value="TreeGrafter"/>
</dbReference>
<dbReference type="Proteomes" id="UP000051297">
    <property type="component" value="Unassembled WGS sequence"/>
</dbReference>
<dbReference type="InterPro" id="IPR027417">
    <property type="entry name" value="P-loop_NTPase"/>
</dbReference>
<dbReference type="SUPFAM" id="SSF52540">
    <property type="entry name" value="P-loop containing nucleoside triphosphate hydrolases"/>
    <property type="match status" value="1"/>
</dbReference>
<dbReference type="Gene3D" id="3.40.50.300">
    <property type="entry name" value="P-loop containing nucleotide triphosphate hydrolases"/>
    <property type="match status" value="1"/>
</dbReference>
<dbReference type="InterPro" id="IPR007831">
    <property type="entry name" value="T2SS_GspE_N"/>
</dbReference>
<comment type="caution">
    <text evidence="5">The sequence shown here is derived from an EMBL/GenBank/DDBJ whole genome shotgun (WGS) entry which is preliminary data.</text>
</comment>
<proteinExistence type="inferred from homology"/>
<dbReference type="Gene3D" id="3.30.450.90">
    <property type="match status" value="1"/>
</dbReference>
<dbReference type="PANTHER" id="PTHR30258">
    <property type="entry name" value="TYPE II SECRETION SYSTEM PROTEIN GSPE-RELATED"/>
    <property type="match status" value="1"/>
</dbReference>
<dbReference type="SUPFAM" id="SSF160246">
    <property type="entry name" value="EspE N-terminal domain-like"/>
    <property type="match status" value="1"/>
</dbReference>
<name>A0A0T5ZXZ8_UNCKA</name>
<keyword evidence="3" id="KW-0067">ATP-binding</keyword>
<dbReference type="FunFam" id="3.40.50.300:FF:000398">
    <property type="entry name" value="Type IV pilus assembly ATPase PilB"/>
    <property type="match status" value="1"/>
</dbReference>
<dbReference type="Pfam" id="PF00437">
    <property type="entry name" value="T2SSE"/>
    <property type="match status" value="1"/>
</dbReference>
<reference evidence="5 6" key="1">
    <citation type="submission" date="2015-05" db="EMBL/GenBank/DDBJ databases">
        <title>Critical biogeochemical functions in the subsurface are associated with bacteria from new phyla and little studied lineages.</title>
        <authorList>
            <person name="Hug L.A."/>
            <person name="Thomas B.C."/>
            <person name="Sharon I."/>
            <person name="Brown C.T."/>
            <person name="Sharma R."/>
            <person name="Hettich R.L."/>
            <person name="Wilkins M.J."/>
            <person name="Williams K.H."/>
            <person name="Singh A."/>
            <person name="Banfield J.F."/>
        </authorList>
    </citation>
    <scope>NUCLEOTIDE SEQUENCE [LARGE SCALE GENOMIC DNA]</scope>
    <source>
        <strain evidence="5">CSP1-7</strain>
    </source>
</reference>
<dbReference type="Gene3D" id="3.30.300.160">
    <property type="entry name" value="Type II secretion system, protein E, N-terminal domain"/>
    <property type="match status" value="1"/>
</dbReference>
<dbReference type="CDD" id="cd01129">
    <property type="entry name" value="PulE-GspE-like"/>
    <property type="match status" value="1"/>
</dbReference>
<feature type="domain" description="Bacterial type II secretion system protein E" evidence="4">
    <location>
        <begin position="377"/>
        <end position="391"/>
    </location>
</feature>